<dbReference type="PANTHER" id="PTHR38097:SF2">
    <property type="entry name" value="DNA-BINDING PROTEIN STPA"/>
    <property type="match status" value="1"/>
</dbReference>
<dbReference type="RefSeq" id="WP_152766844.1">
    <property type="nucleotide sequence ID" value="NZ_WHNP01000061.1"/>
</dbReference>
<comment type="similarity">
    <text evidence="2">Belongs to the histone-like protein H-NS family.</text>
</comment>
<evidence type="ECO:0000256" key="3">
    <source>
        <dbReference type="ARBA" id="ARBA00022490"/>
    </source>
</evidence>
<feature type="domain" description="DNA-binding protein H-NS-like C-terminal" evidence="7">
    <location>
        <begin position="166"/>
        <end position="206"/>
    </location>
</feature>
<evidence type="ECO:0000256" key="6">
    <source>
        <dbReference type="SAM" id="MobiDB-lite"/>
    </source>
</evidence>
<evidence type="ECO:0000259" key="7">
    <source>
        <dbReference type="SMART" id="SM00528"/>
    </source>
</evidence>
<name>A0A7X1NI56_9BURK</name>
<feature type="coiled-coil region" evidence="5">
    <location>
        <begin position="33"/>
        <end position="60"/>
    </location>
</feature>
<feature type="region of interest" description="Disordered" evidence="6">
    <location>
        <begin position="88"/>
        <end position="111"/>
    </location>
</feature>
<dbReference type="Gene3D" id="4.10.430.30">
    <property type="match status" value="2"/>
</dbReference>
<protein>
    <submittedName>
        <fullName evidence="8">H-NS histone family protein</fullName>
    </submittedName>
</protein>
<evidence type="ECO:0000256" key="5">
    <source>
        <dbReference type="SAM" id="Coils"/>
    </source>
</evidence>
<dbReference type="AlphaFoldDB" id="A0A7X1NI56"/>
<evidence type="ECO:0000256" key="2">
    <source>
        <dbReference type="ARBA" id="ARBA00010610"/>
    </source>
</evidence>
<evidence type="ECO:0000256" key="4">
    <source>
        <dbReference type="ARBA" id="ARBA00023125"/>
    </source>
</evidence>
<keyword evidence="9" id="KW-1185">Reference proteome</keyword>
<accession>A0A7X1NI56</accession>
<comment type="caution">
    <text evidence="8">The sequence shown here is derived from an EMBL/GenBank/DDBJ whole genome shotgun (WGS) entry which is preliminary data.</text>
</comment>
<comment type="subcellular location">
    <subcellularLocation>
        <location evidence="1">Cytoplasm</location>
        <location evidence="1">Nucleoid</location>
    </subcellularLocation>
</comment>
<evidence type="ECO:0000313" key="9">
    <source>
        <dbReference type="Proteomes" id="UP000484381"/>
    </source>
</evidence>
<dbReference type="PANTHER" id="PTHR38097">
    <property type="match status" value="1"/>
</dbReference>
<evidence type="ECO:0000256" key="1">
    <source>
        <dbReference type="ARBA" id="ARBA00004453"/>
    </source>
</evidence>
<dbReference type="Proteomes" id="UP000484381">
    <property type="component" value="Unassembled WGS sequence"/>
</dbReference>
<keyword evidence="3" id="KW-0963">Cytoplasm</keyword>
<feature type="domain" description="DNA-binding protein H-NS-like C-terminal" evidence="7">
    <location>
        <begin position="103"/>
        <end position="143"/>
    </location>
</feature>
<keyword evidence="4" id="KW-0238">DNA-binding</keyword>
<organism evidence="8 9">
    <name type="scientific">Paraburkholderia franconis</name>
    <dbReference type="NCBI Taxonomy" id="2654983"/>
    <lineage>
        <taxon>Bacteria</taxon>
        <taxon>Pseudomonadati</taxon>
        <taxon>Pseudomonadota</taxon>
        <taxon>Betaproteobacteria</taxon>
        <taxon>Burkholderiales</taxon>
        <taxon>Burkholderiaceae</taxon>
        <taxon>Paraburkholderia</taxon>
    </lineage>
</organism>
<dbReference type="GO" id="GO:0009295">
    <property type="term" value="C:nucleoid"/>
    <property type="evidence" value="ECO:0007669"/>
    <property type="project" value="UniProtKB-SubCell"/>
</dbReference>
<reference evidence="8 9" key="1">
    <citation type="submission" date="2019-10" db="EMBL/GenBank/DDBJ databases">
        <title>Paraburkholderia sp. isolated from nodules of Mimosa pudica from Brazilian Atlantic Forest soils.</title>
        <authorList>
            <person name="Paulitsch F."/>
            <person name="Hungria M."/>
            <person name="Dall'Agnol R."/>
        </authorList>
    </citation>
    <scope>NUCLEOTIDE SEQUENCE [LARGE SCALE GENOMIC DNA]</scope>
    <source>
        <strain evidence="8 9">CNPSo 3157</strain>
    </source>
</reference>
<dbReference type="EMBL" id="WHNP01000061">
    <property type="protein sequence ID" value="MPW22267.1"/>
    <property type="molecule type" value="Genomic_DNA"/>
</dbReference>
<dbReference type="Pfam" id="PF00816">
    <property type="entry name" value="Histone_HNS"/>
    <property type="match status" value="2"/>
</dbReference>
<dbReference type="SUPFAM" id="SSF81273">
    <property type="entry name" value="H-NS histone-like proteins"/>
    <property type="match status" value="2"/>
</dbReference>
<feature type="region of interest" description="Disordered" evidence="6">
    <location>
        <begin position="159"/>
        <end position="194"/>
    </location>
</feature>
<dbReference type="InterPro" id="IPR027444">
    <property type="entry name" value="H-NS_C_dom"/>
</dbReference>
<dbReference type="SMART" id="SM00528">
    <property type="entry name" value="HNS"/>
    <property type="match status" value="2"/>
</dbReference>
<evidence type="ECO:0000313" key="8">
    <source>
        <dbReference type="EMBL" id="MPW22267.1"/>
    </source>
</evidence>
<gene>
    <name evidence="8" type="ORF">GCT13_36935</name>
</gene>
<proteinExistence type="inferred from homology"/>
<sequence>MKRHSISPIIPLSPARIWLYNSTTGAMERCIKKGEYMATLAAIERQIARLKSQANAMAKKQDGAVKKILKQMKVAGVTVEEIVGASGGRAKRTPMAGKHSSANGKPGKLPPKYRDPVSGATWSGHARPPAWIKDAKDRSNFLISKDTSAVSVQKAKATTALKRAKNKGSSSLKPKYQDPVSGATWSGAGRPPAWISQAKSRDAFLIGATAKKAGRKSAAKPN</sequence>
<dbReference type="GO" id="GO:0003677">
    <property type="term" value="F:DNA binding"/>
    <property type="evidence" value="ECO:0007669"/>
    <property type="project" value="UniProtKB-KW"/>
</dbReference>
<keyword evidence="5" id="KW-0175">Coiled coil</keyword>